<organism evidence="2 3">
    <name type="scientific">Sphagnum troendelagicum</name>
    <dbReference type="NCBI Taxonomy" id="128251"/>
    <lineage>
        <taxon>Eukaryota</taxon>
        <taxon>Viridiplantae</taxon>
        <taxon>Streptophyta</taxon>
        <taxon>Embryophyta</taxon>
        <taxon>Bryophyta</taxon>
        <taxon>Sphagnophytina</taxon>
        <taxon>Sphagnopsida</taxon>
        <taxon>Sphagnales</taxon>
        <taxon>Sphagnaceae</taxon>
        <taxon>Sphagnum</taxon>
    </lineage>
</organism>
<evidence type="ECO:0000313" key="2">
    <source>
        <dbReference type="EMBL" id="CAK9195901.1"/>
    </source>
</evidence>
<feature type="compositionally biased region" description="Basic and acidic residues" evidence="1">
    <location>
        <begin position="37"/>
        <end position="52"/>
    </location>
</feature>
<dbReference type="EMBL" id="OZ019903">
    <property type="protein sequence ID" value="CAK9195901.1"/>
    <property type="molecule type" value="Genomic_DNA"/>
</dbReference>
<name>A0ABP0TG89_9BRYO</name>
<proteinExistence type="predicted"/>
<gene>
    <name evidence="2" type="ORF">CSSPTR1EN2_LOCUS3205</name>
</gene>
<keyword evidence="3" id="KW-1185">Reference proteome</keyword>
<sequence>MRSKKASCIAACGSTSSSAATDFLGKERGAQTGARSLRADVERPGGEDDPKKTRVIESAGKLAVNWASARVSRLRLAYISSVFLIAK</sequence>
<feature type="region of interest" description="Disordered" evidence="1">
    <location>
        <begin position="23"/>
        <end position="52"/>
    </location>
</feature>
<accession>A0ABP0TG89</accession>
<dbReference type="Proteomes" id="UP001497512">
    <property type="component" value="Chromosome 11"/>
</dbReference>
<evidence type="ECO:0000313" key="3">
    <source>
        <dbReference type="Proteomes" id="UP001497512"/>
    </source>
</evidence>
<reference evidence="2" key="1">
    <citation type="submission" date="2024-02" db="EMBL/GenBank/DDBJ databases">
        <authorList>
            <consortium name="ELIXIR-Norway"/>
            <consortium name="Elixir Norway"/>
        </authorList>
    </citation>
    <scope>NUCLEOTIDE SEQUENCE</scope>
</reference>
<evidence type="ECO:0000256" key="1">
    <source>
        <dbReference type="SAM" id="MobiDB-lite"/>
    </source>
</evidence>
<protein>
    <submittedName>
        <fullName evidence="2">Uncharacterized protein</fullName>
    </submittedName>
</protein>